<dbReference type="AlphaFoldDB" id="A0A0P0URY7"/>
<dbReference type="RefSeq" id="WP_083502964.1">
    <property type="nucleotide sequence ID" value="NZ_AP013042.1"/>
</dbReference>
<evidence type="ECO:0000313" key="3">
    <source>
        <dbReference type="Proteomes" id="UP000067399"/>
    </source>
</evidence>
<sequence>MRIITTPCPNCGLPATIRSSRKLSNKVAERYCVCVNNSCQCVFKTHTEIVKIIHQGIDPATLSEQDIKSLR</sequence>
<gene>
    <name evidence="2" type="ORF">BSEPE_0612</name>
</gene>
<dbReference type="KEGG" id="ebh:BSEPE_0612"/>
<dbReference type="OrthoDB" id="6895359at2"/>
<protein>
    <submittedName>
        <fullName evidence="2">Transcriptional activator Ogr/delta</fullName>
    </submittedName>
</protein>
<evidence type="ECO:0000313" key="2">
    <source>
        <dbReference type="EMBL" id="BAS67617.1"/>
    </source>
</evidence>
<dbReference type="EMBL" id="AP013042">
    <property type="protein sequence ID" value="BAS67617.1"/>
    <property type="molecule type" value="Genomic_DNA"/>
</dbReference>
<dbReference type="Pfam" id="PF04606">
    <property type="entry name" value="Ogr_Delta"/>
    <property type="match status" value="1"/>
</dbReference>
<dbReference type="STRING" id="1303921.BSEPE_0612"/>
<proteinExistence type="predicted"/>
<accession>A0A0P0URY7</accession>
<feature type="domain" description="Zinc finger Ogr/Delta-type" evidence="1">
    <location>
        <begin position="8"/>
        <end position="53"/>
    </location>
</feature>
<keyword evidence="3" id="KW-1185">Reference proteome</keyword>
<evidence type="ECO:0000259" key="1">
    <source>
        <dbReference type="Pfam" id="PF04606"/>
    </source>
</evidence>
<name>A0A0P0URY7_9GAMM</name>
<reference evidence="2 3" key="2">
    <citation type="journal article" date="2016" name="ISME J.">
        <title>Heterogeneous composition of key metabolic gene clusters in a vent mussel symbiont population.</title>
        <authorList>
            <person name="Ikuta T."/>
            <person name="Takaki Y."/>
            <person name="Nagai Y."/>
            <person name="Shimamura S."/>
            <person name="Tsuda M."/>
            <person name="Kawagucci S."/>
            <person name="Aoki Y."/>
            <person name="Inoue K."/>
            <person name="Teruya M."/>
            <person name="Satou K."/>
            <person name="Teruya K."/>
            <person name="Shimoji M."/>
            <person name="Tamotsu H."/>
            <person name="Hirano T."/>
            <person name="Maruyama T."/>
            <person name="Yoshida T."/>
        </authorList>
    </citation>
    <scope>NUCLEOTIDE SEQUENCE [LARGE SCALE GENOMIC DNA]</scope>
    <source>
        <strain evidence="2 3">Myojin Knoll</strain>
    </source>
</reference>
<organism evidence="2 3">
    <name type="scientific">endosymbiont of Bathymodiolus septemdierum str. Myojin knoll</name>
    <dbReference type="NCBI Taxonomy" id="1303921"/>
    <lineage>
        <taxon>Bacteria</taxon>
        <taxon>Pseudomonadati</taxon>
        <taxon>Pseudomonadota</taxon>
        <taxon>Gammaproteobacteria</taxon>
        <taxon>sulfur-oxidizing symbionts</taxon>
    </lineage>
</organism>
<dbReference type="Proteomes" id="UP000067399">
    <property type="component" value="Chromosome"/>
</dbReference>
<dbReference type="InterPro" id="IPR007684">
    <property type="entry name" value="Znf_Ogr/Delta"/>
</dbReference>
<reference evidence="2 3" key="1">
    <citation type="journal article" date="2000" name="Mar. Ecol. Prog. Ser.">
        <title>Phylogenetic characterization of endosymbionts in three hydrothermal vent mussels: influence on host distributions.</title>
        <authorList>
            <person name="Fujiwara Y."/>
            <person name="Takai K."/>
            <person name="Uematsu K."/>
            <person name="Tsuchida S."/>
            <person name="Hunt J.C."/>
            <person name="Hashimoto J."/>
        </authorList>
    </citation>
    <scope>NUCLEOTIDE SEQUENCE [LARGE SCALE GENOMIC DNA]</scope>
    <source>
        <strain evidence="2 3">Myojin Knoll</strain>
    </source>
</reference>